<dbReference type="GO" id="GO:0032196">
    <property type="term" value="P:transposition"/>
    <property type="evidence" value="ECO:0007669"/>
    <property type="project" value="TreeGrafter"/>
</dbReference>
<sequence length="68" mass="7839">MNHTKITASNRKLIAAWLQQGISNKQIARWLGKHPTTIAHEIKRNSYQPGIYEPLHARAKAKMRQQHA</sequence>
<dbReference type="PANTHER" id="PTHR10948">
    <property type="entry name" value="TRANSPOSASE"/>
    <property type="match status" value="1"/>
</dbReference>
<evidence type="ECO:0000259" key="1">
    <source>
        <dbReference type="Pfam" id="PF13936"/>
    </source>
</evidence>
<reference evidence="2 3" key="1">
    <citation type="journal article" date="2016" name="Nat. Commun.">
        <title>Thousands of microbial genomes shed light on interconnected biogeochemical processes in an aquifer system.</title>
        <authorList>
            <person name="Anantharaman K."/>
            <person name="Brown C.T."/>
            <person name="Hug L.A."/>
            <person name="Sharon I."/>
            <person name="Castelle C.J."/>
            <person name="Probst A.J."/>
            <person name="Thomas B.C."/>
            <person name="Singh A."/>
            <person name="Wilkins M.J."/>
            <person name="Karaoz U."/>
            <person name="Brodie E.L."/>
            <person name="Williams K.H."/>
            <person name="Hubbard S.S."/>
            <person name="Banfield J.F."/>
        </authorList>
    </citation>
    <scope>NUCLEOTIDE SEQUENCE [LARGE SCALE GENOMIC DNA]</scope>
</reference>
<dbReference type="AlphaFoldDB" id="A0A1G1W1T3"/>
<comment type="caution">
    <text evidence="2">The sequence shown here is derived from an EMBL/GenBank/DDBJ whole genome shotgun (WGS) entry which is preliminary data.</text>
</comment>
<feature type="domain" description="Transposase IS30-like HTH" evidence="1">
    <location>
        <begin position="4"/>
        <end position="45"/>
    </location>
</feature>
<proteinExistence type="predicted"/>
<dbReference type="InterPro" id="IPR051917">
    <property type="entry name" value="Transposase-Integrase"/>
</dbReference>
<organism evidence="2 3">
    <name type="scientific">Candidatus Chisholmbacteria bacterium RIFCSPLOWO2_01_FULL_49_14</name>
    <dbReference type="NCBI Taxonomy" id="1797593"/>
    <lineage>
        <taxon>Bacteria</taxon>
        <taxon>Candidatus Chisholmiibacteriota</taxon>
    </lineage>
</organism>
<evidence type="ECO:0000313" key="3">
    <source>
        <dbReference type="Proteomes" id="UP000176723"/>
    </source>
</evidence>
<dbReference type="InterPro" id="IPR025246">
    <property type="entry name" value="IS30-like_HTH"/>
</dbReference>
<dbReference type="Proteomes" id="UP000176723">
    <property type="component" value="Unassembled WGS sequence"/>
</dbReference>
<accession>A0A1G1W1T3</accession>
<dbReference type="GO" id="GO:0004803">
    <property type="term" value="F:transposase activity"/>
    <property type="evidence" value="ECO:0007669"/>
    <property type="project" value="TreeGrafter"/>
</dbReference>
<gene>
    <name evidence="2" type="ORF">A3A65_05325</name>
</gene>
<evidence type="ECO:0000313" key="2">
    <source>
        <dbReference type="EMBL" id="OGY21357.1"/>
    </source>
</evidence>
<name>A0A1G1W1T3_9BACT</name>
<dbReference type="GO" id="GO:0005829">
    <property type="term" value="C:cytosol"/>
    <property type="evidence" value="ECO:0007669"/>
    <property type="project" value="TreeGrafter"/>
</dbReference>
<dbReference type="PANTHER" id="PTHR10948:SF23">
    <property type="entry name" value="TRANSPOSASE INSI FOR INSERTION SEQUENCE ELEMENT IS30A-RELATED"/>
    <property type="match status" value="1"/>
</dbReference>
<dbReference type="STRING" id="1797593.A3A65_05325"/>
<dbReference type="Pfam" id="PF13936">
    <property type="entry name" value="HTH_38"/>
    <property type="match status" value="1"/>
</dbReference>
<protein>
    <recommendedName>
        <fullName evidence="1">Transposase IS30-like HTH domain-containing protein</fullName>
    </recommendedName>
</protein>
<dbReference type="EMBL" id="MHCL01000013">
    <property type="protein sequence ID" value="OGY21357.1"/>
    <property type="molecule type" value="Genomic_DNA"/>
</dbReference>